<gene>
    <name evidence="1" type="ORF">D5R81_00005</name>
</gene>
<accession>A0A3A6TTH4</accession>
<evidence type="ECO:0000313" key="1">
    <source>
        <dbReference type="EMBL" id="RJY19525.1"/>
    </source>
</evidence>
<feature type="non-terminal residue" evidence="1">
    <location>
        <position position="1"/>
    </location>
</feature>
<dbReference type="AlphaFoldDB" id="A0A3A6TTH4"/>
<evidence type="ECO:0000313" key="2">
    <source>
        <dbReference type="Proteomes" id="UP000273022"/>
    </source>
</evidence>
<comment type="caution">
    <text evidence="1">The sequence shown here is derived from an EMBL/GenBank/DDBJ whole genome shotgun (WGS) entry which is preliminary data.</text>
</comment>
<keyword evidence="2" id="KW-1185">Reference proteome</keyword>
<protein>
    <submittedName>
        <fullName evidence="1">Transposase</fullName>
    </submittedName>
</protein>
<reference evidence="1 2" key="1">
    <citation type="submission" date="2018-09" db="EMBL/GenBank/DDBJ databases">
        <title>Phylogeny of the Shewanellaceae, and recommendation for two new genera, Pseudoshewanella and Parashewanella.</title>
        <authorList>
            <person name="Wang G."/>
        </authorList>
    </citation>
    <scope>NUCLEOTIDE SEQUENCE [LARGE SCALE GENOMIC DNA]</scope>
    <source>
        <strain evidence="1 2">KCTC 22492</strain>
    </source>
</reference>
<proteinExistence type="predicted"/>
<dbReference type="Proteomes" id="UP000273022">
    <property type="component" value="Unassembled WGS sequence"/>
</dbReference>
<dbReference type="RefSeq" id="WP_207805249.1">
    <property type="nucleotide sequence ID" value="NZ_ML064591.1"/>
</dbReference>
<sequence length="59" mass="6742">TLLGATIGDVITSMIATASEAGINVFEYFTFLQREKDKVKTNPEEYLPWNYRETVVIEK</sequence>
<organism evidence="1 2">
    <name type="scientific">Parashewanella spongiae</name>
    <dbReference type="NCBI Taxonomy" id="342950"/>
    <lineage>
        <taxon>Bacteria</taxon>
        <taxon>Pseudomonadati</taxon>
        <taxon>Pseudomonadota</taxon>
        <taxon>Gammaproteobacteria</taxon>
        <taxon>Alteromonadales</taxon>
        <taxon>Shewanellaceae</taxon>
        <taxon>Parashewanella</taxon>
    </lineage>
</organism>
<name>A0A3A6TTH4_9GAMM</name>
<dbReference type="EMBL" id="QYYH01000001">
    <property type="protein sequence ID" value="RJY19525.1"/>
    <property type="molecule type" value="Genomic_DNA"/>
</dbReference>